<keyword evidence="1" id="KW-1133">Transmembrane helix</keyword>
<name>A0ABP7AF23_9ACTN</name>
<organism evidence="2 3">
    <name type="scientific">Microlunatus ginsengisoli</name>
    <dbReference type="NCBI Taxonomy" id="363863"/>
    <lineage>
        <taxon>Bacteria</taxon>
        <taxon>Bacillati</taxon>
        <taxon>Actinomycetota</taxon>
        <taxon>Actinomycetes</taxon>
        <taxon>Propionibacteriales</taxon>
        <taxon>Propionibacteriaceae</taxon>
        <taxon>Microlunatus</taxon>
    </lineage>
</organism>
<accession>A0ABP7AF23</accession>
<keyword evidence="1" id="KW-0812">Transmembrane</keyword>
<proteinExistence type="predicted"/>
<keyword evidence="3" id="KW-1185">Reference proteome</keyword>
<dbReference type="EMBL" id="BAABAB010000027">
    <property type="protein sequence ID" value="GAA3630831.1"/>
    <property type="molecule type" value="Genomic_DNA"/>
</dbReference>
<sequence>MTREQQLSAAEDHERRAARVRARFGLQDDPHQDRVREWLHSSGAVPAAIAVLVIVGYVVLVLIKSLFGS</sequence>
<gene>
    <name evidence="2" type="ORF">GCM10022236_36670</name>
</gene>
<feature type="transmembrane region" description="Helical" evidence="1">
    <location>
        <begin position="44"/>
        <end position="63"/>
    </location>
</feature>
<keyword evidence="1" id="KW-0472">Membrane</keyword>
<evidence type="ECO:0000313" key="3">
    <source>
        <dbReference type="Proteomes" id="UP001501490"/>
    </source>
</evidence>
<dbReference type="RefSeq" id="WP_344807251.1">
    <property type="nucleotide sequence ID" value="NZ_BAABAB010000027.1"/>
</dbReference>
<evidence type="ECO:0000256" key="1">
    <source>
        <dbReference type="SAM" id="Phobius"/>
    </source>
</evidence>
<evidence type="ECO:0008006" key="4">
    <source>
        <dbReference type="Google" id="ProtNLM"/>
    </source>
</evidence>
<dbReference type="Proteomes" id="UP001501490">
    <property type="component" value="Unassembled WGS sequence"/>
</dbReference>
<protein>
    <recommendedName>
        <fullName evidence="4">DUF3040 domain-containing protein</fullName>
    </recommendedName>
</protein>
<evidence type="ECO:0000313" key="2">
    <source>
        <dbReference type="EMBL" id="GAA3630831.1"/>
    </source>
</evidence>
<reference evidence="3" key="1">
    <citation type="journal article" date="2019" name="Int. J. Syst. Evol. Microbiol.">
        <title>The Global Catalogue of Microorganisms (GCM) 10K type strain sequencing project: providing services to taxonomists for standard genome sequencing and annotation.</title>
        <authorList>
            <consortium name="The Broad Institute Genomics Platform"/>
            <consortium name="The Broad Institute Genome Sequencing Center for Infectious Disease"/>
            <person name="Wu L."/>
            <person name="Ma J."/>
        </authorList>
    </citation>
    <scope>NUCLEOTIDE SEQUENCE [LARGE SCALE GENOMIC DNA]</scope>
    <source>
        <strain evidence="3">JCM 16929</strain>
    </source>
</reference>
<comment type="caution">
    <text evidence="2">The sequence shown here is derived from an EMBL/GenBank/DDBJ whole genome shotgun (WGS) entry which is preliminary data.</text>
</comment>